<evidence type="ECO:0000313" key="2">
    <source>
        <dbReference type="Proteomes" id="UP001623348"/>
    </source>
</evidence>
<comment type="caution">
    <text evidence="1">The sequence shown here is derived from an EMBL/GenBank/DDBJ whole genome shotgun (WGS) entry which is preliminary data.</text>
</comment>
<proteinExistence type="predicted"/>
<protein>
    <submittedName>
        <fullName evidence="1">Mitochondrial enolase superfamily member 1</fullName>
    </submittedName>
</protein>
<name>A0ABC9Y5J4_GRUJA</name>
<dbReference type="PANTHER" id="PTHR33332">
    <property type="entry name" value="REVERSE TRANSCRIPTASE DOMAIN-CONTAINING PROTEIN"/>
    <property type="match status" value="1"/>
</dbReference>
<reference evidence="1 2" key="1">
    <citation type="submission" date="2024-06" db="EMBL/GenBank/DDBJ databases">
        <title>The draft genome of Grus japonensis, version 3.</title>
        <authorList>
            <person name="Nabeshima K."/>
            <person name="Suzuki S."/>
            <person name="Onuma M."/>
        </authorList>
    </citation>
    <scope>NUCLEOTIDE SEQUENCE [LARGE SCALE GENOMIC DNA]</scope>
    <source>
        <strain evidence="1 2">451A</strain>
    </source>
</reference>
<keyword evidence="2" id="KW-1185">Reference proteome</keyword>
<evidence type="ECO:0000313" key="1">
    <source>
        <dbReference type="EMBL" id="GAB0205308.1"/>
    </source>
</evidence>
<sequence length="112" mass="12486">MKQQGEVQLKRNNASHQYMLGATQLESSLAEKNLGVLVDNKLTMSQQSALAAKKPNGVLGCLRRQAASRSREVILPFYAALVRPHLPYCVQFCAPQYKRHGHTRESSKGPPR</sequence>
<dbReference type="Proteomes" id="UP001623348">
    <property type="component" value="Unassembled WGS sequence"/>
</dbReference>
<organism evidence="1 2">
    <name type="scientific">Grus japonensis</name>
    <name type="common">Japanese crane</name>
    <name type="synonym">Red-crowned crane</name>
    <dbReference type="NCBI Taxonomy" id="30415"/>
    <lineage>
        <taxon>Eukaryota</taxon>
        <taxon>Metazoa</taxon>
        <taxon>Chordata</taxon>
        <taxon>Craniata</taxon>
        <taxon>Vertebrata</taxon>
        <taxon>Euteleostomi</taxon>
        <taxon>Archelosauria</taxon>
        <taxon>Archosauria</taxon>
        <taxon>Dinosauria</taxon>
        <taxon>Saurischia</taxon>
        <taxon>Theropoda</taxon>
        <taxon>Coelurosauria</taxon>
        <taxon>Aves</taxon>
        <taxon>Neognathae</taxon>
        <taxon>Neoaves</taxon>
        <taxon>Gruiformes</taxon>
        <taxon>Gruidae</taxon>
        <taxon>Grus</taxon>
    </lineage>
</organism>
<dbReference type="EMBL" id="BAAFJT010000040">
    <property type="protein sequence ID" value="GAB0205308.1"/>
    <property type="molecule type" value="Genomic_DNA"/>
</dbReference>
<gene>
    <name evidence="1" type="ORF">GRJ2_002996400</name>
</gene>
<accession>A0ABC9Y5J4</accession>
<dbReference type="AlphaFoldDB" id="A0ABC9Y5J4"/>